<feature type="region of interest" description="Disordered" evidence="1">
    <location>
        <begin position="20"/>
        <end position="77"/>
    </location>
</feature>
<keyword evidence="2" id="KW-0732">Signal</keyword>
<evidence type="ECO:0000256" key="2">
    <source>
        <dbReference type="SAM" id="SignalP"/>
    </source>
</evidence>
<accession>A0A561BNQ5</accession>
<proteinExistence type="predicted"/>
<evidence type="ECO:0000256" key="1">
    <source>
        <dbReference type="SAM" id="MobiDB-lite"/>
    </source>
</evidence>
<reference evidence="3 4" key="1">
    <citation type="submission" date="2019-06" db="EMBL/GenBank/DDBJ databases">
        <title>Sequencing the genomes of 1000 actinobacteria strains.</title>
        <authorList>
            <person name="Klenk H.-P."/>
        </authorList>
    </citation>
    <scope>NUCLEOTIDE SEQUENCE [LARGE SCALE GENOMIC DNA]</scope>
    <source>
        <strain evidence="3 4">DSM 24683</strain>
    </source>
</reference>
<sequence>MVAGVLAVGLALAPAVAVAGGLEDDPTPSDWPTIAAPVDDRGGASDPMPEAQPTVAKPNEGSSNDPQPSDWPTPVQQ</sequence>
<protein>
    <submittedName>
        <fullName evidence="3">Uncharacterized protein</fullName>
    </submittedName>
</protein>
<name>A0A561BNQ5_9ACTN</name>
<evidence type="ECO:0000313" key="3">
    <source>
        <dbReference type="EMBL" id="TWD80505.1"/>
    </source>
</evidence>
<organism evidence="3 4">
    <name type="scientific">Kribbella amoyensis</name>
    <dbReference type="NCBI Taxonomy" id="996641"/>
    <lineage>
        <taxon>Bacteria</taxon>
        <taxon>Bacillati</taxon>
        <taxon>Actinomycetota</taxon>
        <taxon>Actinomycetes</taxon>
        <taxon>Propionibacteriales</taxon>
        <taxon>Kribbellaceae</taxon>
        <taxon>Kribbella</taxon>
    </lineage>
</organism>
<gene>
    <name evidence="3" type="ORF">FB561_1583</name>
</gene>
<feature type="chain" id="PRO_5021835170" evidence="2">
    <location>
        <begin position="20"/>
        <end position="77"/>
    </location>
</feature>
<dbReference type="EMBL" id="VIVK01000001">
    <property type="protein sequence ID" value="TWD80505.1"/>
    <property type="molecule type" value="Genomic_DNA"/>
</dbReference>
<evidence type="ECO:0000313" key="4">
    <source>
        <dbReference type="Proteomes" id="UP000318380"/>
    </source>
</evidence>
<dbReference type="AlphaFoldDB" id="A0A561BNQ5"/>
<dbReference type="Proteomes" id="UP000318380">
    <property type="component" value="Unassembled WGS sequence"/>
</dbReference>
<feature type="signal peptide" evidence="2">
    <location>
        <begin position="1"/>
        <end position="19"/>
    </location>
</feature>
<comment type="caution">
    <text evidence="3">The sequence shown here is derived from an EMBL/GenBank/DDBJ whole genome shotgun (WGS) entry which is preliminary data.</text>
</comment>
<keyword evidence="4" id="KW-1185">Reference proteome</keyword>